<comment type="caution">
    <text evidence="2">The sequence shown here is derived from an EMBL/GenBank/DDBJ whole genome shotgun (WGS) entry which is preliminary data.</text>
</comment>
<proteinExistence type="predicted"/>
<dbReference type="Pfam" id="PF01609">
    <property type="entry name" value="DDE_Tnp_1"/>
    <property type="match status" value="1"/>
</dbReference>
<reference evidence="2" key="1">
    <citation type="submission" date="2019-08" db="EMBL/GenBank/DDBJ databases">
        <authorList>
            <person name="Kucharzyk K."/>
            <person name="Murdoch R.W."/>
            <person name="Higgins S."/>
            <person name="Loffler F."/>
        </authorList>
    </citation>
    <scope>NUCLEOTIDE SEQUENCE</scope>
</reference>
<dbReference type="InterPro" id="IPR002559">
    <property type="entry name" value="Transposase_11"/>
</dbReference>
<dbReference type="GO" id="GO:0006313">
    <property type="term" value="P:DNA transposition"/>
    <property type="evidence" value="ECO:0007669"/>
    <property type="project" value="InterPro"/>
</dbReference>
<sequence length="315" mass="36366">MLELDRTYSIKEIGDLKDFITVTYVIIDDIYQKVTPTHIAKRCNIKDSILSDSEIITISIVGELLTIDSENAWFNFCKKNMKDLFPKLCDRSRFNRTHRNLHAVIEEIRKELSSLTELAEKPYRIIDSIPIPVCKFGRARFHKTFKGYGATYGKCPSKKETYLGYKLHMLTTLDGLVTDFVITPANIDDRTAVWDLVDSYNNITMLGDKGYIKADLSADLKSEKGIELLPVQRNNSKVQFPKAIRQLIFKLRRRIETTASQLTQQLNIEQVLAKSFWGLQTRIKTKLLAYNLCYYINRIIGQDIDISRIKHLVFG</sequence>
<accession>A0A645DZ64</accession>
<gene>
    <name evidence="2" type="ORF">SDC9_141958</name>
</gene>
<name>A0A645DZ64_9ZZZZ</name>
<organism evidence="2">
    <name type="scientific">bioreactor metagenome</name>
    <dbReference type="NCBI Taxonomy" id="1076179"/>
    <lineage>
        <taxon>unclassified sequences</taxon>
        <taxon>metagenomes</taxon>
        <taxon>ecological metagenomes</taxon>
    </lineage>
</organism>
<evidence type="ECO:0000259" key="1">
    <source>
        <dbReference type="Pfam" id="PF01609"/>
    </source>
</evidence>
<dbReference type="GO" id="GO:0003677">
    <property type="term" value="F:DNA binding"/>
    <property type="evidence" value="ECO:0007669"/>
    <property type="project" value="InterPro"/>
</dbReference>
<evidence type="ECO:0000313" key="2">
    <source>
        <dbReference type="EMBL" id="MPM94810.1"/>
    </source>
</evidence>
<feature type="domain" description="Transposase IS4-like" evidence="1">
    <location>
        <begin position="123"/>
        <end position="292"/>
    </location>
</feature>
<dbReference type="EMBL" id="VSSQ01041395">
    <property type="protein sequence ID" value="MPM94810.1"/>
    <property type="molecule type" value="Genomic_DNA"/>
</dbReference>
<dbReference type="GO" id="GO:0004803">
    <property type="term" value="F:transposase activity"/>
    <property type="evidence" value="ECO:0007669"/>
    <property type="project" value="InterPro"/>
</dbReference>
<protein>
    <submittedName>
        <fullName evidence="2">IS982 family transposase ISCth1</fullName>
    </submittedName>
</protein>
<dbReference type="AlphaFoldDB" id="A0A645DZ64"/>
<dbReference type="NCBIfam" id="NF033520">
    <property type="entry name" value="transpos_IS982"/>
    <property type="match status" value="1"/>
</dbReference>